<keyword evidence="2" id="KW-1185">Reference proteome</keyword>
<name>A0AAF0BYB9_9CAUD</name>
<accession>A0AAF0BYB9</accession>
<dbReference type="EMBL" id="OQ187816">
    <property type="protein sequence ID" value="WCR32923.1"/>
    <property type="molecule type" value="Genomic_DNA"/>
</dbReference>
<sequence>MIEKDVYSFKTEIKTGIMYSIYTHLGMINDVDFSLLDDDTLDAYLEGALRSTTNKHRCDQWEKWYVGLMYEGKGFQGYIISKDKNKLKEYLVDAMIEYRKPKYSIVEV</sequence>
<evidence type="ECO:0000313" key="2">
    <source>
        <dbReference type="Proteomes" id="UP001219433"/>
    </source>
</evidence>
<reference evidence="1" key="1">
    <citation type="submission" date="2023-01" db="EMBL/GenBank/DDBJ databases">
        <authorList>
            <person name="Liu Y."/>
            <person name="Sun Z."/>
        </authorList>
    </citation>
    <scope>NUCLEOTIDE SEQUENCE</scope>
</reference>
<gene>
    <name evidence="1" type="ORF">BC5_0010</name>
</gene>
<protein>
    <submittedName>
        <fullName evidence="1">Uncharacterized protein</fullName>
    </submittedName>
</protein>
<organism evidence="1 2">
    <name type="scientific">Bacillus phage BC-5</name>
    <dbReference type="NCBI Taxonomy" id="3020389"/>
    <lineage>
        <taxon>Viruses</taxon>
        <taxon>Duplodnaviria</taxon>
        <taxon>Heunggongvirae</taxon>
        <taxon>Uroviricota</taxon>
        <taxon>Caudoviricetes</taxon>
        <taxon>Salasmaviridae</taxon>
        <taxon>Northropvirinae</taxon>
        <taxon>Hemphillvirus</taxon>
        <taxon>Hemphillvirus bece5</taxon>
    </lineage>
</organism>
<evidence type="ECO:0000313" key="1">
    <source>
        <dbReference type="EMBL" id="WCR32923.1"/>
    </source>
</evidence>
<proteinExistence type="predicted"/>
<dbReference type="Proteomes" id="UP001219433">
    <property type="component" value="Segment"/>
</dbReference>